<dbReference type="InterPro" id="IPR012337">
    <property type="entry name" value="RNaseH-like_sf"/>
</dbReference>
<dbReference type="Pfam" id="PF00075">
    <property type="entry name" value="RNase_H"/>
    <property type="match status" value="1"/>
</dbReference>
<feature type="region of interest" description="Disordered" evidence="1">
    <location>
        <begin position="434"/>
        <end position="455"/>
    </location>
</feature>
<proteinExistence type="predicted"/>
<reference evidence="4 6" key="1">
    <citation type="submission" date="2021-01" db="EMBL/GenBank/DDBJ databases">
        <title>Cercospora kikuchii MAFF 305040 whole genome shotgun sequence.</title>
        <authorList>
            <person name="Kashiwa T."/>
            <person name="Suzuki T."/>
        </authorList>
    </citation>
    <scope>NUCLEOTIDE SEQUENCE [LARGE SCALE GENOMIC DNA]</scope>
    <source>
        <strain evidence="4 6">MAFF 305040</strain>
    </source>
</reference>
<dbReference type="SUPFAM" id="SSF53098">
    <property type="entry name" value="Ribonuclease H-like"/>
    <property type="match status" value="1"/>
</dbReference>
<dbReference type="Pfam" id="PF14529">
    <property type="entry name" value="Exo_endo_phos_2"/>
    <property type="match status" value="1"/>
</dbReference>
<dbReference type="SUPFAM" id="SSF56672">
    <property type="entry name" value="DNA/RNA polymerases"/>
    <property type="match status" value="1"/>
</dbReference>
<dbReference type="Proteomes" id="UP000825890">
    <property type="component" value="Unassembled WGS sequence"/>
</dbReference>
<dbReference type="GO" id="GO:0004523">
    <property type="term" value="F:RNA-DNA hybrid ribonuclease activity"/>
    <property type="evidence" value="ECO:0007669"/>
    <property type="project" value="InterPro"/>
</dbReference>
<dbReference type="RefSeq" id="XP_044659142.1">
    <property type="nucleotide sequence ID" value="XM_044803207.1"/>
</dbReference>
<dbReference type="GeneID" id="68293421"/>
<dbReference type="PANTHER" id="PTHR33481">
    <property type="entry name" value="REVERSE TRANSCRIPTASE"/>
    <property type="match status" value="1"/>
</dbReference>
<evidence type="ECO:0000256" key="1">
    <source>
        <dbReference type="SAM" id="MobiDB-lite"/>
    </source>
</evidence>
<evidence type="ECO:0000313" key="4">
    <source>
        <dbReference type="EMBL" id="GIZ44655.1"/>
    </source>
</evidence>
<dbReference type="OrthoDB" id="3261222at2759"/>
<protein>
    <recommendedName>
        <fullName evidence="7">Reverse transcriptase</fullName>
    </recommendedName>
</protein>
<feature type="domain" description="RNase H type-1" evidence="3">
    <location>
        <begin position="983"/>
        <end position="1123"/>
    </location>
</feature>
<feature type="domain" description="Reverse transcriptase" evidence="2">
    <location>
        <begin position="508"/>
        <end position="771"/>
    </location>
</feature>
<gene>
    <name evidence="4" type="ORF">CKM354_000784600</name>
    <name evidence="5" type="ORF">CKM354_000785200</name>
</gene>
<dbReference type="PROSITE" id="PS50879">
    <property type="entry name" value="RNASE_H_1"/>
    <property type="match status" value="1"/>
</dbReference>
<evidence type="ECO:0000259" key="2">
    <source>
        <dbReference type="PROSITE" id="PS50878"/>
    </source>
</evidence>
<name>A0A9P3FJC6_9PEZI</name>
<organism evidence="4 6">
    <name type="scientific">Cercospora kikuchii</name>
    <dbReference type="NCBI Taxonomy" id="84275"/>
    <lineage>
        <taxon>Eukaryota</taxon>
        <taxon>Fungi</taxon>
        <taxon>Dikarya</taxon>
        <taxon>Ascomycota</taxon>
        <taxon>Pezizomycotina</taxon>
        <taxon>Dothideomycetes</taxon>
        <taxon>Dothideomycetidae</taxon>
        <taxon>Mycosphaerellales</taxon>
        <taxon>Mycosphaerellaceae</taxon>
        <taxon>Cercospora</taxon>
    </lineage>
</organism>
<dbReference type="InterPro" id="IPR000477">
    <property type="entry name" value="RT_dom"/>
</dbReference>
<comment type="caution">
    <text evidence="4">The sequence shown here is derived from an EMBL/GenBank/DDBJ whole genome shotgun (WGS) entry which is preliminary data.</text>
</comment>
<dbReference type="CDD" id="cd01650">
    <property type="entry name" value="RT_nLTR_like"/>
    <property type="match status" value="1"/>
</dbReference>
<dbReference type="Pfam" id="PF00078">
    <property type="entry name" value="RVT_1"/>
    <property type="match status" value="1"/>
</dbReference>
<evidence type="ECO:0008006" key="7">
    <source>
        <dbReference type="Google" id="ProtNLM"/>
    </source>
</evidence>
<dbReference type="GO" id="GO:0003676">
    <property type="term" value="F:nucleic acid binding"/>
    <property type="evidence" value="ECO:0007669"/>
    <property type="project" value="InterPro"/>
</dbReference>
<dbReference type="EMBL" id="BOLY01000005">
    <property type="protein sequence ID" value="GIZ44655.1"/>
    <property type="molecule type" value="Genomic_DNA"/>
</dbReference>
<evidence type="ECO:0000313" key="6">
    <source>
        <dbReference type="Proteomes" id="UP000825890"/>
    </source>
</evidence>
<dbReference type="PROSITE" id="PS50878">
    <property type="entry name" value="RT_POL"/>
    <property type="match status" value="1"/>
</dbReference>
<dbReference type="InterPro" id="IPR005135">
    <property type="entry name" value="Endo/exonuclease/phosphatase"/>
</dbReference>
<dbReference type="InterPro" id="IPR002156">
    <property type="entry name" value="RNaseH_domain"/>
</dbReference>
<accession>A0A9P3FJC6</accession>
<dbReference type="CDD" id="cd09276">
    <property type="entry name" value="Rnase_HI_RT_non_LTR"/>
    <property type="match status" value="1"/>
</dbReference>
<dbReference type="InterPro" id="IPR036397">
    <property type="entry name" value="RNaseH_sf"/>
</dbReference>
<dbReference type="EMBL" id="BOLY01000005">
    <property type="protein sequence ID" value="GIZ44661.1"/>
    <property type="molecule type" value="Genomic_DNA"/>
</dbReference>
<keyword evidence="6" id="KW-1185">Reference proteome</keyword>
<sequence>MSAAFQVLHYNVGRQKQVQWSVLNNAAYSKFTVLALVEPYLFRRPDTGEGYCGFHERWRPVIPTVQREHTSTQFAYRAILWVNAAVEAVQVPIDSCDLVAATLQTAEATVLVISAYDPNDRSRFRAQDPDLYEKLTRIRKAIDDTRARIGGEIEVVMCSDLNRYDCLWGGRDGVRRARRDEGRPLVHLAHEFDLQSMLPTGTITWQHPGREQSSTVDVIMASRALVPQLVRCHIHEHDHGSDHRPVAIEFRLRPQQVPTKLTRFIPEKADWLQIGNEVLERLRHVPRPENPNTVHLDAIAEGFMEAVVQTVHASVPRARPSPYAKRWWTPDLTLLRTPLSSARNLVTTLRRRGEDAFEARERYRVARQEYFRRIERQKSQHWKEFLAEPNNLWRANQYTSIASGLSHIPTLRYEDAVAETEEAKAALLMANFFPAPPEPESNTGHQQARERRRGRVPRDLPAITTEEIDQAIFRYNPRKAPGADEISFEMWRQLLPSVRPWIQWIYQTSLDLAYVPRSWRHAKIIALRKPGKADYTVPKAYRPISLLPTISKGLECIVATRLSYLAERYSLLPDNHFGARKQRSSEQALDILVEKISEAWRGNRVLSLVTLDVQGAFNGVHPAILERRLGERGVPSKIVRWIRSFCEDRTGTVVMGRHVSECVRIAHAGIPQGSPLSPILYVFYNANLVESRIDAEGGSLGFIDNYTAWRTGADCDETMRKLRLQVLLPAARWARESGATFEAAKTSLIHFERPRVEPCRKTSLRFLGQGIEPQDRIKVLGVILDSKLQMTDHIDKIVERATKRCLAMGRLRGIRPRQVRQMYQVAVTATTDYAASTWYAEGRRGTQEHVARLGRVQRMGAQAVIGAFRTVSSAVLQDEAGLEPVAMRLAKRVAKHALEVRALPRGHPLCTIMNGMERRSNRHASPLFETWSRYHKALQGTKGAAITARPLYALAPWHDHQQMVFVHEAAEAMRFHREISASIAKNIVYYTDASVRNGWAGVAVVRYDPSCGHPGFKVVCRETIGREKTCTATAAEVWAIKTALERLGRARESGWIVTDSQEALHQIENGARSRKLEALVSATLREVQSIKDQGQEVKFLWVPGHKGIPGNERAHVAAQTTTAEKHMAMVKPEQRIREQGEVQKLLRKAMDADRFHVQGKWGKYTYAIDSALPGKHTLQLYGPLSHEDAGILAQARTGHAHLNEYMARIRQIESPMCMCGQGGETVKHGILHCPNWTAERTRLKEVAGDRWGDVSYLLGGKSRRRDPRTGQYVDGDQWRPDLVVVRATIAFLKSTGRFSSQVIGADRR</sequence>
<dbReference type="Gene3D" id="3.60.10.10">
    <property type="entry name" value="Endonuclease/exonuclease/phosphatase"/>
    <property type="match status" value="1"/>
</dbReference>
<dbReference type="PANTHER" id="PTHR33481:SF1">
    <property type="entry name" value="ENDONUCLEASE_EXONUCLEASE_PHOSPHATASE DOMAIN-CONTAINING PROTEIN-RELATED"/>
    <property type="match status" value="1"/>
</dbReference>
<dbReference type="SUPFAM" id="SSF56219">
    <property type="entry name" value="DNase I-like"/>
    <property type="match status" value="1"/>
</dbReference>
<evidence type="ECO:0000259" key="3">
    <source>
        <dbReference type="PROSITE" id="PS50879"/>
    </source>
</evidence>
<evidence type="ECO:0000313" key="5">
    <source>
        <dbReference type="EMBL" id="GIZ44661.1"/>
    </source>
</evidence>
<dbReference type="InterPro" id="IPR036691">
    <property type="entry name" value="Endo/exonu/phosph_ase_sf"/>
</dbReference>
<dbReference type="Gene3D" id="3.30.420.10">
    <property type="entry name" value="Ribonuclease H-like superfamily/Ribonuclease H"/>
    <property type="match status" value="1"/>
</dbReference>
<dbReference type="InterPro" id="IPR043502">
    <property type="entry name" value="DNA/RNA_pol_sf"/>
</dbReference>